<dbReference type="GO" id="GO:0006508">
    <property type="term" value="P:proteolysis"/>
    <property type="evidence" value="ECO:0007669"/>
    <property type="project" value="UniProtKB-KW"/>
</dbReference>
<keyword evidence="8 11" id="KW-1133">Transmembrane helix</keyword>
<dbReference type="OrthoDB" id="9789270at2"/>
<keyword evidence="3" id="KW-0645">Protease</keyword>
<evidence type="ECO:0000256" key="10">
    <source>
        <dbReference type="ARBA" id="ARBA00023136"/>
    </source>
</evidence>
<evidence type="ECO:0000256" key="5">
    <source>
        <dbReference type="ARBA" id="ARBA00022723"/>
    </source>
</evidence>
<evidence type="ECO:0000256" key="6">
    <source>
        <dbReference type="ARBA" id="ARBA00022801"/>
    </source>
</evidence>
<evidence type="ECO:0000256" key="8">
    <source>
        <dbReference type="ARBA" id="ARBA00022989"/>
    </source>
</evidence>
<evidence type="ECO:0000259" key="12">
    <source>
        <dbReference type="Pfam" id="PF01435"/>
    </source>
</evidence>
<keyword evidence="9" id="KW-0482">Metalloprotease</keyword>
<evidence type="ECO:0000256" key="9">
    <source>
        <dbReference type="ARBA" id="ARBA00023049"/>
    </source>
</evidence>
<keyword evidence="4 11" id="KW-0812">Transmembrane</keyword>
<evidence type="ECO:0000313" key="14">
    <source>
        <dbReference type="Proteomes" id="UP000239388"/>
    </source>
</evidence>
<feature type="domain" description="Peptidase M48" evidence="12">
    <location>
        <begin position="152"/>
        <end position="369"/>
    </location>
</feature>
<keyword evidence="2" id="KW-1003">Cell membrane</keyword>
<dbReference type="Gene3D" id="3.30.2010.10">
    <property type="entry name" value="Metalloproteases ('zincins'), catalytic domain"/>
    <property type="match status" value="1"/>
</dbReference>
<comment type="caution">
    <text evidence="13">The sequence shown here is derived from an EMBL/GenBank/DDBJ whole genome shotgun (WGS) entry which is preliminary data.</text>
</comment>
<evidence type="ECO:0000256" key="4">
    <source>
        <dbReference type="ARBA" id="ARBA00022692"/>
    </source>
</evidence>
<dbReference type="EMBL" id="PUIB01000004">
    <property type="protein sequence ID" value="PQO41879.1"/>
    <property type="molecule type" value="Genomic_DNA"/>
</dbReference>
<dbReference type="InterPro" id="IPR050083">
    <property type="entry name" value="HtpX_protease"/>
</dbReference>
<evidence type="ECO:0000256" key="11">
    <source>
        <dbReference type="SAM" id="Phobius"/>
    </source>
</evidence>
<accession>A0A2S8GBS6</accession>
<comment type="cofactor">
    <cofactor evidence="1">
        <name>Zn(2+)</name>
        <dbReference type="ChEBI" id="CHEBI:29105"/>
    </cofactor>
</comment>
<gene>
    <name evidence="13" type="ORF">C5Y98_02255</name>
</gene>
<dbReference type="CDD" id="cd07328">
    <property type="entry name" value="M48_Ste24p_like"/>
    <property type="match status" value="1"/>
</dbReference>
<proteinExistence type="predicted"/>
<dbReference type="GO" id="GO:0046872">
    <property type="term" value="F:metal ion binding"/>
    <property type="evidence" value="ECO:0007669"/>
    <property type="project" value="UniProtKB-KW"/>
</dbReference>
<keyword evidence="7" id="KW-0862">Zinc</keyword>
<evidence type="ECO:0000313" key="13">
    <source>
        <dbReference type="EMBL" id="PQO41879.1"/>
    </source>
</evidence>
<organism evidence="13 14">
    <name type="scientific">Blastopirellula marina</name>
    <dbReference type="NCBI Taxonomy" id="124"/>
    <lineage>
        <taxon>Bacteria</taxon>
        <taxon>Pseudomonadati</taxon>
        <taxon>Planctomycetota</taxon>
        <taxon>Planctomycetia</taxon>
        <taxon>Pirellulales</taxon>
        <taxon>Pirellulaceae</taxon>
        <taxon>Blastopirellula</taxon>
    </lineage>
</organism>
<evidence type="ECO:0000256" key="1">
    <source>
        <dbReference type="ARBA" id="ARBA00001947"/>
    </source>
</evidence>
<keyword evidence="6" id="KW-0378">Hydrolase</keyword>
<sequence length="1276" mass="143658">MSSTDLLPKIQTPPDFAKASASYRRRVWLALFGLLTFLVLYVGLASWFTYTTYRMVLGVIAGGPGAVPAFFTAVPFAFLSIFLWKALLFVRHGEDDPGREITAEDQPELFEFLHQLADRVKAPRPHRVFLCPGVNASVFYDLSILNFIIPSKKNLTIGLGLVNALNRTELTAVLAHEFGHFAQRSMAVGSWVYVGEQIAAAIIAKRDFLDRSLDFISQIDLRIAWIGWIMRLVVWSIRSVMEAVFRWVVLAHRALSREMEFQADLVAVSVTGSDALIHALYRLQAADEAYSESCHFAAKQMHKGRAVEDLFAIQTRVGEHLRRILNDPTLDGLALTEETLGAKSQVFTEKLAQPPQMWSTHPPNTEREANTKRTYLSVEIDPQSAWTFFRDPEQLRQSVTQFVIDRVAPEEKPTLLPTAEALELVDQQFARESYDETYRGAYLGRSVTLAVAEANQLYGDRPSEQEIRRALTELYPEHLQGQLTELRSLDEEISLLEAVQEGHLEATGNVVRYRGHAIRRQKLPQLIADVKQQRDHCLAEIERHDAHCRSVHEAAAHAIGNGWPQYLRSLTMLLHYAEHSHADLEDAHGYLANVTVMAAATGRVSAANLKKIIEAANVVRTIAALLDVQAENVKLPPAILEKLELENWRAAFEKFELPPADEHNIGKWMEVIDSWILPIKYQFSTLRDAVLEEMLHAERKVAAIYLGKQENEVAPDSATSPKQYGTCSRGTERERQKKLDWWSQFVLADGTGPSILRFTVAASLVLTVIALGVFVGTAQVTVYNGLNTSVLVSMNGDEITLNPQQHWDVTFGTFRSVEFSTKTIDGREIETFRQRPSAAYGHYVYNVASAAPLIEWTEVYGNATPTEPRFLGAPRWTETSAQLVFQDPPLQVKTKGDGATRSVLSNPIGDSPFRILSVLTDDPAEAENLTRAHARFDSPESPHLVEWMMEAQRLSDYSDILAERLKAFPDDVFALRMQYDGAKPEQKEEIKQKQLAQAAQHPEDANWQYIAARLMDDSPEQDERFIELAQKWPNDPWINNAVGYVYARQGKWQKALDHFDVCMRQPCSIRSDVAVMVARIRRVISGTEKANYSDLTNSSVKLQTILEMESGNKYQGTPMAMFPLMDRGQIEQAYQVGGGDQMDSFFLDLIAASSGAPQAVQDRALARPVAELDQAKTLPYLAALAVRNGKDPEPYLARLDELSPDEETEPFRQMIRQVFSDGKPTDALEQQLQQLDPVDRGTLLTTLAILYPDQLDEKWKQQARGLLFAMERPYIK</sequence>
<dbReference type="AlphaFoldDB" id="A0A2S8GBS6"/>
<protein>
    <recommendedName>
        <fullName evidence="12">Peptidase M48 domain-containing protein</fullName>
    </recommendedName>
</protein>
<evidence type="ECO:0000256" key="2">
    <source>
        <dbReference type="ARBA" id="ARBA00022475"/>
    </source>
</evidence>
<dbReference type="GO" id="GO:0004222">
    <property type="term" value="F:metalloendopeptidase activity"/>
    <property type="evidence" value="ECO:0007669"/>
    <property type="project" value="InterPro"/>
</dbReference>
<evidence type="ECO:0000256" key="7">
    <source>
        <dbReference type="ARBA" id="ARBA00022833"/>
    </source>
</evidence>
<feature type="transmembrane region" description="Helical" evidence="11">
    <location>
        <begin position="27"/>
        <end position="50"/>
    </location>
</feature>
<keyword evidence="5" id="KW-0479">Metal-binding</keyword>
<keyword evidence="10 11" id="KW-0472">Membrane</keyword>
<reference evidence="13 14" key="1">
    <citation type="submission" date="2018-02" db="EMBL/GenBank/DDBJ databases">
        <title>Comparative genomes isolates from brazilian mangrove.</title>
        <authorList>
            <person name="Araujo J.E."/>
            <person name="Taketani R.G."/>
            <person name="Silva M.C.P."/>
            <person name="Loureco M.V."/>
            <person name="Andreote F.D."/>
        </authorList>
    </citation>
    <scope>NUCLEOTIDE SEQUENCE [LARGE SCALE GENOMIC DNA]</scope>
    <source>
        <strain evidence="13 14">NAP PRIS-MGV</strain>
    </source>
</reference>
<dbReference type="Proteomes" id="UP000239388">
    <property type="component" value="Unassembled WGS sequence"/>
</dbReference>
<evidence type="ECO:0000256" key="3">
    <source>
        <dbReference type="ARBA" id="ARBA00022670"/>
    </source>
</evidence>
<dbReference type="PANTHER" id="PTHR43221">
    <property type="entry name" value="PROTEASE HTPX"/>
    <property type="match status" value="1"/>
</dbReference>
<dbReference type="InterPro" id="IPR001915">
    <property type="entry name" value="Peptidase_M48"/>
</dbReference>
<name>A0A2S8GBS6_9BACT</name>
<dbReference type="RefSeq" id="WP_105351225.1">
    <property type="nucleotide sequence ID" value="NZ_PUIB01000004.1"/>
</dbReference>
<dbReference type="Pfam" id="PF01435">
    <property type="entry name" value="Peptidase_M48"/>
    <property type="match status" value="1"/>
</dbReference>
<dbReference type="PANTHER" id="PTHR43221:SF2">
    <property type="entry name" value="PROTEASE HTPX HOMOLOG"/>
    <property type="match status" value="1"/>
</dbReference>